<feature type="domain" description="DUF2383" evidence="1">
    <location>
        <begin position="7"/>
        <end position="116"/>
    </location>
</feature>
<dbReference type="NCBIfam" id="TIGR02284">
    <property type="entry name" value="PA2169 family four-helix-bundle protein"/>
    <property type="match status" value="1"/>
</dbReference>
<dbReference type="Pfam" id="PF09537">
    <property type="entry name" value="DUF2383"/>
    <property type="match status" value="1"/>
</dbReference>
<evidence type="ECO:0000259" key="1">
    <source>
        <dbReference type="Pfam" id="PF09537"/>
    </source>
</evidence>
<dbReference type="EMBL" id="JBHULR010000020">
    <property type="protein sequence ID" value="MFD2549734.1"/>
    <property type="molecule type" value="Genomic_DNA"/>
</dbReference>
<comment type="caution">
    <text evidence="2">The sequence shown here is derived from an EMBL/GenBank/DDBJ whole genome shotgun (WGS) entry which is preliminary data.</text>
</comment>
<gene>
    <name evidence="2" type="ORF">ACFSR5_18970</name>
</gene>
<evidence type="ECO:0000313" key="3">
    <source>
        <dbReference type="Proteomes" id="UP001597545"/>
    </source>
</evidence>
<reference evidence="3" key="1">
    <citation type="journal article" date="2019" name="Int. J. Syst. Evol. Microbiol.">
        <title>The Global Catalogue of Microorganisms (GCM) 10K type strain sequencing project: providing services to taxonomists for standard genome sequencing and annotation.</title>
        <authorList>
            <consortium name="The Broad Institute Genomics Platform"/>
            <consortium name="The Broad Institute Genome Sequencing Center for Infectious Disease"/>
            <person name="Wu L."/>
            <person name="Ma J."/>
        </authorList>
    </citation>
    <scope>NUCLEOTIDE SEQUENCE [LARGE SCALE GENOMIC DNA]</scope>
    <source>
        <strain evidence="3">KCTC 42662</strain>
    </source>
</reference>
<dbReference type="Proteomes" id="UP001597545">
    <property type="component" value="Unassembled WGS sequence"/>
</dbReference>
<dbReference type="InterPro" id="IPR019052">
    <property type="entry name" value="DUF2383"/>
</dbReference>
<dbReference type="InterPro" id="IPR016920">
    <property type="entry name" value="UCP029477"/>
</dbReference>
<name>A0ABW5KL95_9SPHI</name>
<keyword evidence="3" id="KW-1185">Reference proteome</keyword>
<accession>A0ABW5KL95</accession>
<dbReference type="PIRSF" id="PIRSF029477">
    <property type="entry name" value="UCP029477"/>
    <property type="match status" value="1"/>
</dbReference>
<proteinExistence type="predicted"/>
<dbReference type="InterPro" id="IPR012347">
    <property type="entry name" value="Ferritin-like"/>
</dbReference>
<sequence>MEEHRELLQDLVEINNDRAEGYTKAIELLHDGHDDDLRQIFVQYRSQTQQFVSQLTPFLADEGELPTDATRVSGKLFRLWMDLKGAITGHDRRSILESCERGEDAFKKTYEEAIKQLDTVPLPLANIIRQQAEQQYMAHNHIKTLRDAS</sequence>
<dbReference type="Gene3D" id="1.20.1260.10">
    <property type="match status" value="1"/>
</dbReference>
<organism evidence="2 3">
    <name type="scientific">Sphingobacterium suaedae</name>
    <dbReference type="NCBI Taxonomy" id="1686402"/>
    <lineage>
        <taxon>Bacteria</taxon>
        <taxon>Pseudomonadati</taxon>
        <taxon>Bacteroidota</taxon>
        <taxon>Sphingobacteriia</taxon>
        <taxon>Sphingobacteriales</taxon>
        <taxon>Sphingobacteriaceae</taxon>
        <taxon>Sphingobacterium</taxon>
    </lineage>
</organism>
<evidence type="ECO:0000313" key="2">
    <source>
        <dbReference type="EMBL" id="MFD2549734.1"/>
    </source>
</evidence>
<protein>
    <submittedName>
        <fullName evidence="2">PA2169 family four-helix-bundle protein</fullName>
    </submittedName>
</protein>
<dbReference type="RefSeq" id="WP_380906053.1">
    <property type="nucleotide sequence ID" value="NZ_JBHUEG010000019.1"/>
</dbReference>
<dbReference type="InterPro" id="IPR011971">
    <property type="entry name" value="CHP02284"/>
</dbReference>